<dbReference type="InterPro" id="IPR013783">
    <property type="entry name" value="Ig-like_fold"/>
</dbReference>
<feature type="domain" description="Sulphur oxidation protein SoxZ" evidence="1">
    <location>
        <begin position="31"/>
        <end position="93"/>
    </location>
</feature>
<dbReference type="Pfam" id="PF08770">
    <property type="entry name" value="SoxZ"/>
    <property type="match status" value="1"/>
</dbReference>
<evidence type="ECO:0000313" key="2">
    <source>
        <dbReference type="EMBL" id="BCX82710.1"/>
    </source>
</evidence>
<name>A0AAU9C614_9GAMM</name>
<dbReference type="EMBL" id="AP024714">
    <property type="protein sequence ID" value="BCX82710.1"/>
    <property type="molecule type" value="Genomic_DNA"/>
</dbReference>
<dbReference type="InterPro" id="IPR014880">
    <property type="entry name" value="SoxZ_dom"/>
</dbReference>
<keyword evidence="3" id="KW-1185">Reference proteome</keyword>
<dbReference type="AlphaFoldDB" id="A0AAU9C614"/>
<evidence type="ECO:0000259" key="1">
    <source>
        <dbReference type="Pfam" id="PF08770"/>
    </source>
</evidence>
<dbReference type="KEGG" id="mcau:MIT9_P2296"/>
<dbReference type="Gene3D" id="2.60.40.10">
    <property type="entry name" value="Immunoglobulins"/>
    <property type="match status" value="1"/>
</dbReference>
<organism evidence="2 3">
    <name type="scientific">Methylomarinovum caldicuralii</name>
    <dbReference type="NCBI Taxonomy" id="438856"/>
    <lineage>
        <taxon>Bacteria</taxon>
        <taxon>Pseudomonadati</taxon>
        <taxon>Pseudomonadota</taxon>
        <taxon>Gammaproteobacteria</taxon>
        <taxon>Methylococcales</taxon>
        <taxon>Methylothermaceae</taxon>
        <taxon>Methylomarinovum</taxon>
    </lineage>
</organism>
<protein>
    <submittedName>
        <fullName evidence="2">Sulfur-oxidizing protein SoxZ</fullName>
    </submittedName>
</protein>
<dbReference type="SUPFAM" id="SSF81296">
    <property type="entry name" value="E set domains"/>
    <property type="match status" value="1"/>
</dbReference>
<proteinExistence type="predicted"/>
<dbReference type="InterPro" id="IPR014756">
    <property type="entry name" value="Ig_E-set"/>
</dbReference>
<dbReference type="Proteomes" id="UP001321825">
    <property type="component" value="Chromosome"/>
</dbReference>
<reference evidence="3" key="1">
    <citation type="journal article" date="2024" name="Int. J. Syst. Evol. Microbiol.">
        <title>Methylomarinovum tepidoasis sp. nov., a moderately thermophilic methanotroph of the family Methylothermaceae isolated from a deep-sea hydrothermal field.</title>
        <authorList>
            <person name="Hirayama H."/>
            <person name="Takaki Y."/>
            <person name="Abe M."/>
            <person name="Miyazaki M."/>
            <person name="Uematsu K."/>
            <person name="Matsui Y."/>
            <person name="Takai K."/>
        </authorList>
    </citation>
    <scope>NUCLEOTIDE SEQUENCE [LARGE SCALE GENOMIC DNA]</scope>
    <source>
        <strain evidence="3">IT-9</strain>
    </source>
</reference>
<evidence type="ECO:0000313" key="3">
    <source>
        <dbReference type="Proteomes" id="UP001321825"/>
    </source>
</evidence>
<sequence length="97" mass="11215">MRIEHRSLRHRDGSVEIRLYFPEHAAWTSRDQPPARHLAYVALLAEGKLLVESHLGPAVAPEPFFNFRFDGVEPDSRLRIEWRNNRGEGGETEIELP</sequence>
<gene>
    <name evidence="2" type="ORF">MIT9_P2296</name>
</gene>
<dbReference type="RefSeq" id="WP_317705099.1">
    <property type="nucleotide sequence ID" value="NZ_AP024714.1"/>
</dbReference>
<accession>A0AAU9C614</accession>